<reference evidence="1 2" key="1">
    <citation type="journal article" date="2013" name="Environ. Microbiol.">
        <title>Chloride and organic osmolytes: a hybrid strategy to cope with elevated salinities by the moderately halophilic, chloride-dependent bacterium Halobacillus halophilus.</title>
        <authorList>
            <person name="Saum S.H."/>
            <person name="Pfeiffer F."/>
            <person name="Palm P."/>
            <person name="Rampp M."/>
            <person name="Schuster S.C."/>
            <person name="Muller V."/>
            <person name="Oesterhelt D."/>
        </authorList>
    </citation>
    <scope>NUCLEOTIDE SEQUENCE [LARGE SCALE GENOMIC DNA]</scope>
    <source>
        <strain evidence="2">ATCC 35676 / DSM 2266 / JCM 20832 / KCTC 3685 / LMG 17431 / NBRC 102448 / NCIMB 2269</strain>
    </source>
</reference>
<protein>
    <submittedName>
        <fullName evidence="1">Uncharacterized protein</fullName>
    </submittedName>
</protein>
<dbReference type="eggNOG" id="ENOG50302YU">
    <property type="taxonomic scope" value="Bacteria"/>
</dbReference>
<evidence type="ECO:0000313" key="1">
    <source>
        <dbReference type="EMBL" id="CCG44338.1"/>
    </source>
</evidence>
<name>I0JJM0_HALH3</name>
<dbReference type="EMBL" id="HE717023">
    <property type="protein sequence ID" value="CCG44338.1"/>
    <property type="molecule type" value="Genomic_DNA"/>
</dbReference>
<proteinExistence type="predicted"/>
<organism evidence="1 2">
    <name type="scientific">Halobacillus halophilus (strain ATCC 35676 / DSM 2266 / JCM 20832 / KCTC 3685 / LMG 17431 / NBRC 102448 / NCIMB 2269)</name>
    <name type="common">Sporosarcina halophila</name>
    <dbReference type="NCBI Taxonomy" id="866895"/>
    <lineage>
        <taxon>Bacteria</taxon>
        <taxon>Bacillati</taxon>
        <taxon>Bacillota</taxon>
        <taxon>Bacilli</taxon>
        <taxon>Bacillales</taxon>
        <taxon>Bacillaceae</taxon>
        <taxon>Halobacillus</taxon>
    </lineage>
</organism>
<sequence length="423" mass="49760">MNRIVLEQMLITNKRVDYYFSVSKSLRKYFKSENHLFIEFEYDLSSIPESILTIPFVANVIPLAWITNSTICVYELDEAFYRSLTQIKKGYQAMYPEVPFKGNILIEEIVPNTYKPRVEGAQLFSGGLDALATFTRIHNKNPLLITEYGWHKNEIEKSKVWDNDKKLVTDFARKNQLKNIFIHSNFGTFMNAQVIDRYFQRRLGDSWWHGLHHGLAIITAAIPIAYLFRVENIYIASSYFEGYKAKCASDPTIDNHIKYASGGVFHDGYDIHRQQKVKAVLNFFEDNPDQAKLRVCFLNEQNCCACEKCMRTILGIVAEGKDPRDFGFNVPEDLSHHVREFLRTEVKFFTPARIMQWNLAKERMVENKYKIAYTNLLQWFIPYDFAKEKKRSLLTYRLTKFVPIIKRRLKKRITRLFTQKQLN</sequence>
<dbReference type="Proteomes" id="UP000007397">
    <property type="component" value="Chromosome"/>
</dbReference>
<dbReference type="KEGG" id="hhd:HBHAL_1977"/>
<dbReference type="AlphaFoldDB" id="I0JJM0"/>
<gene>
    <name evidence="1" type="ordered locus">HBHAL_1977</name>
</gene>
<accession>I0JJM0</accession>
<keyword evidence="2" id="KW-1185">Reference proteome</keyword>
<evidence type="ECO:0000313" key="2">
    <source>
        <dbReference type="Proteomes" id="UP000007397"/>
    </source>
</evidence>
<dbReference type="PATRIC" id="fig|866895.3.peg.983"/>
<dbReference type="RefSeq" id="WP_014642242.1">
    <property type="nucleotide sequence ID" value="NC_017668.1"/>
</dbReference>
<dbReference type="HOGENOM" id="CLU_648503_0_0_9"/>
<dbReference type="STRING" id="866895.HBHAL_1977"/>